<organism evidence="6 7">
    <name type="scientific">Fodinicola feengrottensis</name>
    <dbReference type="NCBI Taxonomy" id="435914"/>
    <lineage>
        <taxon>Bacteria</taxon>
        <taxon>Bacillati</taxon>
        <taxon>Actinomycetota</taxon>
        <taxon>Actinomycetes</taxon>
        <taxon>Mycobacteriales</taxon>
        <taxon>Fodinicola</taxon>
    </lineage>
</organism>
<feature type="transmembrane region" description="Helical" evidence="3">
    <location>
        <begin position="196"/>
        <end position="214"/>
    </location>
</feature>
<evidence type="ECO:0000313" key="6">
    <source>
        <dbReference type="EMBL" id="GAA1678753.1"/>
    </source>
</evidence>
<evidence type="ECO:0000313" key="7">
    <source>
        <dbReference type="Proteomes" id="UP001500618"/>
    </source>
</evidence>
<feature type="transmembrane region" description="Helical" evidence="3">
    <location>
        <begin position="253"/>
        <end position="275"/>
    </location>
</feature>
<accession>A0ABN2GYU3</accession>
<feature type="domain" description="Glycosyltransferase subfamily 4-like N-terminal" evidence="5">
    <location>
        <begin position="313"/>
        <end position="490"/>
    </location>
</feature>
<keyword evidence="3" id="KW-0472">Membrane</keyword>
<keyword evidence="7" id="KW-1185">Reference proteome</keyword>
<sequence length="693" mass="72933">MIALAISFAAVAAVFLALAARLQHRGVRASGPSERVGLGTIAAMLRNRQWLSGSAMLGAGTGLHLVALALAPLAVVQPIGALAPALTTVLNARATGRRPSRSAIAGALAVAGGIGIFVVVSAQQPVGGTTVRYAESIAIGLIGLLVAVAATIAWRTNGRIRCLSSAVGGGMAFGLVSTLVRAGAQEFFAAQRIPVLLGTAVGIGVAVTVGAYLVQQAYSSGASDVVIAAVTVFDPLVSIGLGAALLGETPAPTSGVLALEILAAATAVAGIVLLARNRVAIEPVSAHYEQETLVTAVPPRRILIGADTFPPDINGAANFGARLAMGLAARGHDVHVICPQTIQPDVPLPALPGVTVHRFPAYLTPIHPTLSTCLPWQIAGPVDALIDELRPDVIHVQAHFVMGRVLAKVARRRQVPLVATNHFVPDNAFGYTRMPKWTRSSLSKLAWSDLNRFLRKANAVTTPTPRAAQLLTDHHLGQPVVPISCGIDLDHFKPSGGTSVEPTILFVGRLDEEKRVPDLLRALARMERPDVRLEVVGDGGCRSEWEALSDRLGLASRVTFHGFVSDDELTAAYARCDVFCMPSTAELQSLVTMEAMAAGKPVVAANAMALPHLVRPGKTGWLFEPGDVDELAARVRELIDDPATATRMGAAGRRLVAQHGIDETVARYEQVYESVQPTRSRVERETRRLVRAA</sequence>
<feature type="transmembrane region" description="Helical" evidence="3">
    <location>
        <begin position="65"/>
        <end position="90"/>
    </location>
</feature>
<name>A0ABN2GYU3_9ACTN</name>
<reference evidence="6 7" key="1">
    <citation type="journal article" date="2019" name="Int. J. Syst. Evol. Microbiol.">
        <title>The Global Catalogue of Microorganisms (GCM) 10K type strain sequencing project: providing services to taxonomists for standard genome sequencing and annotation.</title>
        <authorList>
            <consortium name="The Broad Institute Genomics Platform"/>
            <consortium name="The Broad Institute Genome Sequencing Center for Infectious Disease"/>
            <person name="Wu L."/>
            <person name="Ma J."/>
        </authorList>
    </citation>
    <scope>NUCLEOTIDE SEQUENCE [LARGE SCALE GENOMIC DNA]</scope>
    <source>
        <strain evidence="6 7">JCM 14718</strain>
    </source>
</reference>
<evidence type="ECO:0000259" key="5">
    <source>
        <dbReference type="Pfam" id="PF13439"/>
    </source>
</evidence>
<dbReference type="Pfam" id="PF00534">
    <property type="entry name" value="Glycos_transf_1"/>
    <property type="match status" value="1"/>
</dbReference>
<evidence type="ECO:0000256" key="2">
    <source>
        <dbReference type="ARBA" id="ARBA00022679"/>
    </source>
</evidence>
<dbReference type="Proteomes" id="UP001500618">
    <property type="component" value="Unassembled WGS sequence"/>
</dbReference>
<dbReference type="InterPro" id="IPR001296">
    <property type="entry name" value="Glyco_trans_1"/>
</dbReference>
<feature type="transmembrane region" description="Helical" evidence="3">
    <location>
        <begin position="133"/>
        <end position="154"/>
    </location>
</feature>
<proteinExistence type="predicted"/>
<gene>
    <name evidence="6" type="ORF">GCM10009765_30000</name>
</gene>
<dbReference type="Pfam" id="PF13439">
    <property type="entry name" value="Glyco_transf_4"/>
    <property type="match status" value="1"/>
</dbReference>
<keyword evidence="2" id="KW-0808">Transferase</keyword>
<dbReference type="PANTHER" id="PTHR45947">
    <property type="entry name" value="SULFOQUINOVOSYL TRANSFERASE SQD2"/>
    <property type="match status" value="1"/>
</dbReference>
<dbReference type="SUPFAM" id="SSF53756">
    <property type="entry name" value="UDP-Glycosyltransferase/glycogen phosphorylase"/>
    <property type="match status" value="1"/>
</dbReference>
<keyword evidence="3" id="KW-0812">Transmembrane</keyword>
<comment type="caution">
    <text evidence="6">The sequence shown here is derived from an EMBL/GenBank/DDBJ whole genome shotgun (WGS) entry which is preliminary data.</text>
</comment>
<feature type="transmembrane region" description="Helical" evidence="3">
    <location>
        <begin position="226"/>
        <end position="247"/>
    </location>
</feature>
<dbReference type="Gene3D" id="3.40.50.2000">
    <property type="entry name" value="Glycogen Phosphorylase B"/>
    <property type="match status" value="2"/>
</dbReference>
<feature type="domain" description="Glycosyl transferase family 1" evidence="4">
    <location>
        <begin position="500"/>
        <end position="654"/>
    </location>
</feature>
<evidence type="ECO:0000259" key="4">
    <source>
        <dbReference type="Pfam" id="PF00534"/>
    </source>
</evidence>
<evidence type="ECO:0000256" key="1">
    <source>
        <dbReference type="ARBA" id="ARBA00022676"/>
    </source>
</evidence>
<evidence type="ECO:0000256" key="3">
    <source>
        <dbReference type="SAM" id="Phobius"/>
    </source>
</evidence>
<keyword evidence="3" id="KW-1133">Transmembrane helix</keyword>
<dbReference type="RefSeq" id="WP_344310763.1">
    <property type="nucleotide sequence ID" value="NZ_BAAANY010000009.1"/>
</dbReference>
<keyword evidence="1" id="KW-0328">Glycosyltransferase</keyword>
<dbReference type="InterPro" id="IPR050194">
    <property type="entry name" value="Glycosyltransferase_grp1"/>
</dbReference>
<protein>
    <submittedName>
        <fullName evidence="6">Glycosyltransferase family 4 protein</fullName>
    </submittedName>
</protein>
<dbReference type="InterPro" id="IPR028098">
    <property type="entry name" value="Glyco_trans_4-like_N"/>
</dbReference>
<dbReference type="PANTHER" id="PTHR45947:SF3">
    <property type="entry name" value="SULFOQUINOVOSYL TRANSFERASE SQD2"/>
    <property type="match status" value="1"/>
</dbReference>
<dbReference type="EMBL" id="BAAANY010000009">
    <property type="protein sequence ID" value="GAA1678753.1"/>
    <property type="molecule type" value="Genomic_DNA"/>
</dbReference>
<feature type="transmembrane region" description="Helical" evidence="3">
    <location>
        <begin position="102"/>
        <end position="121"/>
    </location>
</feature>